<dbReference type="PROSITE" id="PS00211">
    <property type="entry name" value="ABC_TRANSPORTER_1"/>
    <property type="match status" value="1"/>
</dbReference>
<evidence type="ECO:0000256" key="1">
    <source>
        <dbReference type="ARBA" id="ARBA00005417"/>
    </source>
</evidence>
<keyword evidence="3" id="KW-0547">Nucleotide-binding</keyword>
<dbReference type="PROSITE" id="PS50893">
    <property type="entry name" value="ABC_TRANSPORTER_2"/>
    <property type="match status" value="1"/>
</dbReference>
<reference evidence="6" key="2">
    <citation type="submission" date="2021-04" db="EMBL/GenBank/DDBJ databases">
        <authorList>
            <person name="Gilroy R."/>
        </authorList>
    </citation>
    <scope>NUCLEOTIDE SEQUENCE</scope>
    <source>
        <strain evidence="6">ChiGjej1B1-14440</strain>
    </source>
</reference>
<evidence type="ECO:0000313" key="7">
    <source>
        <dbReference type="Proteomes" id="UP000886724"/>
    </source>
</evidence>
<dbReference type="GO" id="GO:0016887">
    <property type="term" value="F:ATP hydrolysis activity"/>
    <property type="evidence" value="ECO:0007669"/>
    <property type="project" value="InterPro"/>
</dbReference>
<dbReference type="Gene3D" id="3.40.50.300">
    <property type="entry name" value="P-loop containing nucleotide triphosphate hydrolases"/>
    <property type="match status" value="1"/>
</dbReference>
<evidence type="ECO:0000256" key="4">
    <source>
        <dbReference type="ARBA" id="ARBA00022840"/>
    </source>
</evidence>
<dbReference type="InterPro" id="IPR017871">
    <property type="entry name" value="ABC_transporter-like_CS"/>
</dbReference>
<dbReference type="Pfam" id="PF00005">
    <property type="entry name" value="ABC_tran"/>
    <property type="match status" value="1"/>
</dbReference>
<keyword evidence="2" id="KW-0813">Transport</keyword>
<sequence length="293" mass="33036">MSVIEIDGLTKDYGNQKGLFDVSFTIEKGEILGFLGPNGSGKTTLIRHLMGFIKPDQGSVSVMNLDCFAQSPKIQEMVGYLPGEIAFMDEMRGIDFIKFIAEMKKIKDLTRAKELIDFLELDPTNKIKRMSKGMKQKIGLVIAFMQDCPILILDEPTSGLDPLMQNKFVELIKRAKAEGKTVLMSSHIFEEIENTCDRVVMIKDGKIVASKEMALLKKDRHKCYEISFNNLEDAISFNQLFPNGKLKDKTVTLIMQGQINDILKSLTQYSIDDISIRAQSLEELFLHYYGGGN</sequence>
<reference evidence="6" key="1">
    <citation type="journal article" date="2021" name="PeerJ">
        <title>Extensive microbial diversity within the chicken gut microbiome revealed by metagenomics and culture.</title>
        <authorList>
            <person name="Gilroy R."/>
            <person name="Ravi A."/>
            <person name="Getino M."/>
            <person name="Pursley I."/>
            <person name="Horton D.L."/>
            <person name="Alikhan N.F."/>
            <person name="Baker D."/>
            <person name="Gharbi K."/>
            <person name="Hall N."/>
            <person name="Watson M."/>
            <person name="Adriaenssens E.M."/>
            <person name="Foster-Nyarko E."/>
            <person name="Jarju S."/>
            <person name="Secka A."/>
            <person name="Antonio M."/>
            <person name="Oren A."/>
            <person name="Chaudhuri R.R."/>
            <person name="La Ragione R."/>
            <person name="Hildebrand F."/>
            <person name="Pallen M.J."/>
        </authorList>
    </citation>
    <scope>NUCLEOTIDE SEQUENCE</scope>
    <source>
        <strain evidence="6">ChiGjej1B1-14440</strain>
    </source>
</reference>
<proteinExistence type="inferred from homology"/>
<gene>
    <name evidence="6" type="ORF">H9980_06225</name>
</gene>
<dbReference type="InterPro" id="IPR027417">
    <property type="entry name" value="P-loop_NTPase"/>
</dbReference>
<dbReference type="PANTHER" id="PTHR42711:SF5">
    <property type="entry name" value="ABC TRANSPORTER ATP-BINDING PROTEIN NATA"/>
    <property type="match status" value="1"/>
</dbReference>
<name>A0A9D2BMH4_9FIRM</name>
<dbReference type="SMART" id="SM00382">
    <property type="entry name" value="AAA"/>
    <property type="match status" value="1"/>
</dbReference>
<comment type="caution">
    <text evidence="6">The sequence shown here is derived from an EMBL/GenBank/DDBJ whole genome shotgun (WGS) entry which is preliminary data.</text>
</comment>
<evidence type="ECO:0000313" key="6">
    <source>
        <dbReference type="EMBL" id="HIX81551.1"/>
    </source>
</evidence>
<dbReference type="CDD" id="cd03230">
    <property type="entry name" value="ABC_DR_subfamily_A"/>
    <property type="match status" value="1"/>
</dbReference>
<dbReference type="EMBL" id="DXET01000139">
    <property type="protein sequence ID" value="HIX81551.1"/>
    <property type="molecule type" value="Genomic_DNA"/>
</dbReference>
<protein>
    <submittedName>
        <fullName evidence="6">ABC transporter ATP-binding protein</fullName>
    </submittedName>
</protein>
<dbReference type="InterPro" id="IPR003439">
    <property type="entry name" value="ABC_transporter-like_ATP-bd"/>
</dbReference>
<dbReference type="AlphaFoldDB" id="A0A9D2BMH4"/>
<dbReference type="GO" id="GO:0005524">
    <property type="term" value="F:ATP binding"/>
    <property type="evidence" value="ECO:0007669"/>
    <property type="project" value="UniProtKB-KW"/>
</dbReference>
<evidence type="ECO:0000256" key="2">
    <source>
        <dbReference type="ARBA" id="ARBA00022448"/>
    </source>
</evidence>
<evidence type="ECO:0000259" key="5">
    <source>
        <dbReference type="PROSITE" id="PS50893"/>
    </source>
</evidence>
<accession>A0A9D2BMH4</accession>
<organism evidence="6 7">
    <name type="scientific">Candidatus Erysipelatoclostridium merdavium</name>
    <dbReference type="NCBI Taxonomy" id="2838566"/>
    <lineage>
        <taxon>Bacteria</taxon>
        <taxon>Bacillati</taxon>
        <taxon>Bacillota</taxon>
        <taxon>Erysipelotrichia</taxon>
        <taxon>Erysipelotrichales</taxon>
        <taxon>Erysipelotrichales incertae sedis</taxon>
    </lineage>
</organism>
<dbReference type="SUPFAM" id="SSF52540">
    <property type="entry name" value="P-loop containing nucleoside triphosphate hydrolases"/>
    <property type="match status" value="1"/>
</dbReference>
<dbReference type="Proteomes" id="UP000886724">
    <property type="component" value="Unassembled WGS sequence"/>
</dbReference>
<dbReference type="InterPro" id="IPR003593">
    <property type="entry name" value="AAA+_ATPase"/>
</dbReference>
<dbReference type="PANTHER" id="PTHR42711">
    <property type="entry name" value="ABC TRANSPORTER ATP-BINDING PROTEIN"/>
    <property type="match status" value="1"/>
</dbReference>
<evidence type="ECO:0000256" key="3">
    <source>
        <dbReference type="ARBA" id="ARBA00022741"/>
    </source>
</evidence>
<keyword evidence="4 6" id="KW-0067">ATP-binding</keyword>
<comment type="similarity">
    <text evidence="1">Belongs to the ABC transporter superfamily.</text>
</comment>
<feature type="domain" description="ABC transporter" evidence="5">
    <location>
        <begin position="4"/>
        <end position="229"/>
    </location>
</feature>
<dbReference type="InterPro" id="IPR050763">
    <property type="entry name" value="ABC_transporter_ATP-binding"/>
</dbReference>